<gene>
    <name evidence="6" type="ORF">A3A10_01585</name>
</gene>
<feature type="transmembrane region" description="Helical" evidence="5">
    <location>
        <begin position="76"/>
        <end position="98"/>
    </location>
</feature>
<dbReference type="Proteomes" id="UP000178116">
    <property type="component" value="Unassembled WGS sequence"/>
</dbReference>
<dbReference type="Pfam" id="PF04193">
    <property type="entry name" value="PQ-loop"/>
    <property type="match status" value="1"/>
</dbReference>
<proteinExistence type="predicted"/>
<dbReference type="AlphaFoldDB" id="A0A1G2LWL4"/>
<evidence type="ECO:0000256" key="1">
    <source>
        <dbReference type="ARBA" id="ARBA00004141"/>
    </source>
</evidence>
<evidence type="ECO:0000256" key="4">
    <source>
        <dbReference type="ARBA" id="ARBA00023136"/>
    </source>
</evidence>
<dbReference type="InterPro" id="IPR006603">
    <property type="entry name" value="PQ-loop_rpt"/>
</dbReference>
<keyword evidence="3 5" id="KW-1133">Transmembrane helix</keyword>
<comment type="subcellular location">
    <subcellularLocation>
        <location evidence="1">Membrane</location>
        <topology evidence="1">Multi-pass membrane protein</topology>
    </subcellularLocation>
</comment>
<dbReference type="Gene3D" id="1.20.1280.290">
    <property type="match status" value="1"/>
</dbReference>
<evidence type="ECO:0008006" key="8">
    <source>
        <dbReference type="Google" id="ProtNLM"/>
    </source>
</evidence>
<organism evidence="6 7">
    <name type="scientific">Candidatus Tagabacteria bacterium RIFCSPLOWO2_01_FULL_42_9</name>
    <dbReference type="NCBI Taxonomy" id="1802296"/>
    <lineage>
        <taxon>Bacteria</taxon>
        <taxon>Candidatus Tagaibacteriota</taxon>
    </lineage>
</organism>
<reference evidence="6 7" key="1">
    <citation type="journal article" date="2016" name="Nat. Commun.">
        <title>Thousands of microbial genomes shed light on interconnected biogeochemical processes in an aquifer system.</title>
        <authorList>
            <person name="Anantharaman K."/>
            <person name="Brown C.T."/>
            <person name="Hug L.A."/>
            <person name="Sharon I."/>
            <person name="Castelle C.J."/>
            <person name="Probst A.J."/>
            <person name="Thomas B.C."/>
            <person name="Singh A."/>
            <person name="Wilkins M.J."/>
            <person name="Karaoz U."/>
            <person name="Brodie E.L."/>
            <person name="Williams K.H."/>
            <person name="Hubbard S.S."/>
            <person name="Banfield J.F."/>
        </authorList>
    </citation>
    <scope>NUCLEOTIDE SEQUENCE [LARGE SCALE GENOMIC DNA]</scope>
</reference>
<evidence type="ECO:0000256" key="3">
    <source>
        <dbReference type="ARBA" id="ARBA00022989"/>
    </source>
</evidence>
<accession>A0A1G2LWL4</accession>
<comment type="caution">
    <text evidence="6">The sequence shown here is derived from an EMBL/GenBank/DDBJ whole genome shotgun (WGS) entry which is preliminary data.</text>
</comment>
<feature type="transmembrane region" description="Helical" evidence="5">
    <location>
        <begin position="50"/>
        <end position="70"/>
    </location>
</feature>
<evidence type="ECO:0000256" key="5">
    <source>
        <dbReference type="SAM" id="Phobius"/>
    </source>
</evidence>
<evidence type="ECO:0000313" key="7">
    <source>
        <dbReference type="Proteomes" id="UP000178116"/>
    </source>
</evidence>
<dbReference type="EMBL" id="MHRA01000006">
    <property type="protein sequence ID" value="OHA16016.1"/>
    <property type="molecule type" value="Genomic_DNA"/>
</dbReference>
<dbReference type="SMART" id="SM00679">
    <property type="entry name" value="CTNS"/>
    <property type="match status" value="1"/>
</dbReference>
<name>A0A1G2LWL4_9BACT</name>
<sequence>MLGAFILLSLSYIIQDMFWVFIGVVAATLSSVQLIPQAIKIFRTKSAKDISLLTFVIILLGSVSWLLYGIHIKDPFIITTNSMVLILSSLIVVSKFLFK</sequence>
<keyword evidence="2 5" id="KW-0812">Transmembrane</keyword>
<keyword evidence="4 5" id="KW-0472">Membrane</keyword>
<evidence type="ECO:0000313" key="6">
    <source>
        <dbReference type="EMBL" id="OHA16016.1"/>
    </source>
</evidence>
<evidence type="ECO:0000256" key="2">
    <source>
        <dbReference type="ARBA" id="ARBA00022692"/>
    </source>
</evidence>
<feature type="transmembrane region" description="Helical" evidence="5">
    <location>
        <begin position="6"/>
        <end position="29"/>
    </location>
</feature>
<dbReference type="GO" id="GO:0016020">
    <property type="term" value="C:membrane"/>
    <property type="evidence" value="ECO:0007669"/>
    <property type="project" value="UniProtKB-SubCell"/>
</dbReference>
<protein>
    <recommendedName>
        <fullName evidence="8">MtN3 and saliva related transmembrane protein</fullName>
    </recommendedName>
</protein>